<sequence>MQPLVLGIRLVKSAVLIAVAIVLIWRRQRDPVAAILALALLCWTITSSIDFTSAEVWPMLLERLRFLLFAWALLLFPSGRWRPRWTRAVAVASASVFLIGTAEVLGLLGTSIFLPLAIGCVLGAIASLIQRYRTTSSDTLQLQLKWVAFGLVTGIGLILGARAGAALNGPRLAFEAMFQLGIVFVALGFLVPLLRYRLYDAETVISRSAGYAVLTVMLVAVFAGSESLIENLGQQYLGSGIGQVSGAMAAAVAAVLLAPLNERISKWAERRFQRDLVELREQLPDLLAEAPLSWTPRQVGEAVLPRVRNALHAMSAALVLSDQPIAGDGITLKEVAGSAAEFSLDLPLRCPFGGRQGSLLIGPRPDGTAYGKDDVAALEAIAPALRHALLASRQRERDRRNETARNRRLRARLANFAQRLEKLEDLSPEREPRRAAPSARGVPEHRQPSRRLRSHRPR</sequence>
<keyword evidence="4" id="KW-1185">Reference proteome</keyword>
<proteinExistence type="predicted"/>
<feature type="region of interest" description="Disordered" evidence="1">
    <location>
        <begin position="420"/>
        <end position="458"/>
    </location>
</feature>
<feature type="transmembrane region" description="Helical" evidence="2">
    <location>
        <begin position="57"/>
        <end position="76"/>
    </location>
</feature>
<dbReference type="EMBL" id="CP060780">
    <property type="protein sequence ID" value="QNP43426.1"/>
    <property type="molecule type" value="Genomic_DNA"/>
</dbReference>
<keyword evidence="2" id="KW-0812">Transmembrane</keyword>
<feature type="compositionally biased region" description="Basic and acidic residues" evidence="1">
    <location>
        <begin position="420"/>
        <end position="434"/>
    </location>
</feature>
<protein>
    <recommendedName>
        <fullName evidence="5">GAF domain-containing protein</fullName>
    </recommendedName>
</protein>
<keyword evidence="2" id="KW-1133">Transmembrane helix</keyword>
<feature type="transmembrane region" description="Helical" evidence="2">
    <location>
        <begin position="176"/>
        <end position="196"/>
    </location>
</feature>
<feature type="transmembrane region" description="Helical" evidence="2">
    <location>
        <begin position="88"/>
        <end position="106"/>
    </location>
</feature>
<feature type="transmembrane region" description="Helical" evidence="2">
    <location>
        <begin position="208"/>
        <end position="229"/>
    </location>
</feature>
<evidence type="ECO:0000256" key="1">
    <source>
        <dbReference type="SAM" id="MobiDB-lite"/>
    </source>
</evidence>
<feature type="transmembrane region" description="Helical" evidence="2">
    <location>
        <begin position="241"/>
        <end position="261"/>
    </location>
</feature>
<feature type="transmembrane region" description="Helical" evidence="2">
    <location>
        <begin position="112"/>
        <end position="132"/>
    </location>
</feature>
<evidence type="ECO:0000313" key="3">
    <source>
        <dbReference type="EMBL" id="QNP43426.1"/>
    </source>
</evidence>
<evidence type="ECO:0000256" key="2">
    <source>
        <dbReference type="SAM" id="Phobius"/>
    </source>
</evidence>
<reference evidence="3 4" key="1">
    <citation type="submission" date="2020-08" db="EMBL/GenBank/DDBJ databases">
        <title>Genome sequence of Sphingomonas daechungensis KACC 18115T.</title>
        <authorList>
            <person name="Hyun D.-W."/>
            <person name="Bae J.-W."/>
        </authorList>
    </citation>
    <scope>NUCLEOTIDE SEQUENCE [LARGE SCALE GENOMIC DNA]</scope>
    <source>
        <strain evidence="3 4">KACC 18115</strain>
    </source>
</reference>
<feature type="transmembrane region" description="Helical" evidence="2">
    <location>
        <begin position="6"/>
        <end position="25"/>
    </location>
</feature>
<feature type="transmembrane region" description="Helical" evidence="2">
    <location>
        <begin position="32"/>
        <end position="51"/>
    </location>
</feature>
<dbReference type="RefSeq" id="WP_187714856.1">
    <property type="nucleotide sequence ID" value="NZ_CP060780.1"/>
</dbReference>
<feature type="transmembrane region" description="Helical" evidence="2">
    <location>
        <begin position="144"/>
        <end position="164"/>
    </location>
</feature>
<keyword evidence="2" id="KW-0472">Membrane</keyword>
<organism evidence="3 4">
    <name type="scientific">Sphingomonas daechungensis</name>
    <dbReference type="NCBI Taxonomy" id="1176646"/>
    <lineage>
        <taxon>Bacteria</taxon>
        <taxon>Pseudomonadati</taxon>
        <taxon>Pseudomonadota</taxon>
        <taxon>Alphaproteobacteria</taxon>
        <taxon>Sphingomonadales</taxon>
        <taxon>Sphingomonadaceae</taxon>
        <taxon>Sphingomonas</taxon>
    </lineage>
</organism>
<name>A0ABX6T1P6_9SPHN</name>
<accession>A0ABX6T1P6</accession>
<gene>
    <name evidence="3" type="ORF">H9L15_00865</name>
</gene>
<dbReference type="Proteomes" id="UP000516134">
    <property type="component" value="Chromosome"/>
</dbReference>
<evidence type="ECO:0008006" key="5">
    <source>
        <dbReference type="Google" id="ProtNLM"/>
    </source>
</evidence>
<feature type="compositionally biased region" description="Basic residues" evidence="1">
    <location>
        <begin position="448"/>
        <end position="458"/>
    </location>
</feature>
<evidence type="ECO:0000313" key="4">
    <source>
        <dbReference type="Proteomes" id="UP000516134"/>
    </source>
</evidence>